<dbReference type="STRING" id="1004156.AYP45_05860"/>
<dbReference type="PIRSF" id="PIRSF020408">
    <property type="entry name" value="UCP020408"/>
    <property type="match status" value="1"/>
</dbReference>
<evidence type="ECO:0000313" key="3">
    <source>
        <dbReference type="Proteomes" id="UP000189681"/>
    </source>
</evidence>
<accession>A0A1V4AV99</accession>
<dbReference type="Proteomes" id="UP000189681">
    <property type="component" value="Unassembled WGS sequence"/>
</dbReference>
<organism evidence="2 3">
    <name type="scientific">Candidatus Brocadia carolinensis</name>
    <dbReference type="NCBI Taxonomy" id="1004156"/>
    <lineage>
        <taxon>Bacteria</taxon>
        <taxon>Pseudomonadati</taxon>
        <taxon>Planctomycetota</taxon>
        <taxon>Candidatus Brocadiia</taxon>
        <taxon>Candidatus Brocadiales</taxon>
        <taxon>Candidatus Brocadiaceae</taxon>
        <taxon>Candidatus Brocadia</taxon>
    </lineage>
</organism>
<evidence type="ECO:0000313" key="2">
    <source>
        <dbReference type="EMBL" id="OOP57047.1"/>
    </source>
</evidence>
<dbReference type="EMBL" id="AYTS01000049">
    <property type="protein sequence ID" value="OOP57047.1"/>
    <property type="molecule type" value="Genomic_DNA"/>
</dbReference>
<dbReference type="InterPro" id="IPR016772">
    <property type="entry name" value="UCP020408"/>
</dbReference>
<comment type="caution">
    <text evidence="2">The sequence shown here is derived from an EMBL/GenBank/DDBJ whole genome shotgun (WGS) entry which is preliminary data.</text>
</comment>
<sequence>MSVLIVGGDHLGSIPKELDKIGVTEVRHVTGRSGQKIRDGIPETMDFIIMLYDFVNHNLACKIKKLAENNEIPILYSKRSWSSIYQKMKECQNQLREAGLPLVLK</sequence>
<evidence type="ECO:0000256" key="1">
    <source>
        <dbReference type="ARBA" id="ARBA00007189"/>
    </source>
</evidence>
<reference evidence="2 3" key="1">
    <citation type="journal article" date="2017" name="Water Res.">
        <title>Discovery and metagenomic analysis of an anammox bacterial enrichment related to Candidatus "Brocadia caroliniensis" in a full-scale glycerol-fed nitritation-denitritation separate centrate treatment process.</title>
        <authorList>
            <person name="Park H."/>
            <person name="Brotto A.C."/>
            <person name="van Loosdrecht M.C."/>
            <person name="Chandran K."/>
        </authorList>
    </citation>
    <scope>NUCLEOTIDE SEQUENCE [LARGE SCALE GENOMIC DNA]</scope>
    <source>
        <strain evidence="2">26THWARD</strain>
    </source>
</reference>
<dbReference type="AlphaFoldDB" id="A0A1V4AV99"/>
<dbReference type="Pfam" id="PF10087">
    <property type="entry name" value="DUF2325"/>
    <property type="match status" value="1"/>
</dbReference>
<protein>
    <submittedName>
        <fullName evidence="2">Dihydroorotate dehydrogenase</fullName>
    </submittedName>
</protein>
<gene>
    <name evidence="2" type="ORF">AYP45_05860</name>
</gene>
<name>A0A1V4AV99_9BACT</name>
<comment type="similarity">
    <text evidence="1">Belongs to the UPF0751 family.</text>
</comment>
<proteinExistence type="inferred from homology"/>